<name>A0A8X6NY62_NEPPI</name>
<keyword evidence="2" id="KW-1185">Reference proteome</keyword>
<comment type="caution">
    <text evidence="1">The sequence shown here is derived from an EMBL/GenBank/DDBJ whole genome shotgun (WGS) entry which is preliminary data.</text>
</comment>
<dbReference type="InterPro" id="IPR001888">
    <property type="entry name" value="Transposase_1"/>
</dbReference>
<sequence length="86" mass="9797">MVLVNKSIATVFWETKGAILLDFLHQGTINRTRYYDTLTKLRHAIRRKRQGLLSEGVLFLDNNTKPLQQASPKIRLAASEGRDSNT</sequence>
<dbReference type="EMBL" id="BMAW01014830">
    <property type="protein sequence ID" value="GFT40690.1"/>
    <property type="molecule type" value="Genomic_DNA"/>
</dbReference>
<gene>
    <name evidence="1" type="ORF">NPIL_383691</name>
</gene>
<dbReference type="InterPro" id="IPR036397">
    <property type="entry name" value="RNaseH_sf"/>
</dbReference>
<dbReference type="OrthoDB" id="6436943at2759"/>
<organism evidence="1 2">
    <name type="scientific">Nephila pilipes</name>
    <name type="common">Giant wood spider</name>
    <name type="synonym">Nephila maculata</name>
    <dbReference type="NCBI Taxonomy" id="299642"/>
    <lineage>
        <taxon>Eukaryota</taxon>
        <taxon>Metazoa</taxon>
        <taxon>Ecdysozoa</taxon>
        <taxon>Arthropoda</taxon>
        <taxon>Chelicerata</taxon>
        <taxon>Arachnida</taxon>
        <taxon>Araneae</taxon>
        <taxon>Araneomorphae</taxon>
        <taxon>Entelegynae</taxon>
        <taxon>Araneoidea</taxon>
        <taxon>Nephilidae</taxon>
        <taxon>Nephila</taxon>
    </lineage>
</organism>
<reference evidence="1" key="1">
    <citation type="submission" date="2020-08" db="EMBL/GenBank/DDBJ databases">
        <title>Multicomponent nature underlies the extraordinary mechanical properties of spider dragline silk.</title>
        <authorList>
            <person name="Kono N."/>
            <person name="Nakamura H."/>
            <person name="Mori M."/>
            <person name="Yoshida Y."/>
            <person name="Ohtoshi R."/>
            <person name="Malay A.D."/>
            <person name="Moran D.A.P."/>
            <person name="Tomita M."/>
            <person name="Numata K."/>
            <person name="Arakawa K."/>
        </authorList>
    </citation>
    <scope>NUCLEOTIDE SEQUENCE</scope>
</reference>
<accession>A0A8X6NY62</accession>
<protein>
    <submittedName>
        <fullName evidence="1">Uncharacterized protein</fullName>
    </submittedName>
</protein>
<evidence type="ECO:0000313" key="1">
    <source>
        <dbReference type="EMBL" id="GFT40690.1"/>
    </source>
</evidence>
<dbReference type="Proteomes" id="UP000887013">
    <property type="component" value="Unassembled WGS sequence"/>
</dbReference>
<dbReference type="GO" id="GO:0003676">
    <property type="term" value="F:nucleic acid binding"/>
    <property type="evidence" value="ECO:0007669"/>
    <property type="project" value="InterPro"/>
</dbReference>
<dbReference type="AlphaFoldDB" id="A0A8X6NY62"/>
<dbReference type="Pfam" id="PF01359">
    <property type="entry name" value="Transposase_1"/>
    <property type="match status" value="1"/>
</dbReference>
<dbReference type="Gene3D" id="3.30.420.10">
    <property type="entry name" value="Ribonuclease H-like superfamily/Ribonuclease H"/>
    <property type="match status" value="1"/>
</dbReference>
<evidence type="ECO:0000313" key="2">
    <source>
        <dbReference type="Proteomes" id="UP000887013"/>
    </source>
</evidence>
<proteinExistence type="predicted"/>